<keyword evidence="2" id="KW-1185">Reference proteome</keyword>
<dbReference type="NCBIfam" id="TIGR00661">
    <property type="entry name" value="MJ1255"/>
    <property type="match status" value="1"/>
</dbReference>
<name>A0ABV4NX54_9GAMM</name>
<sequence>MKILYGVQATGNGHIARSRTLARALQKHPELEIQWLFSGRPKEKLFDMELFGDFWWREGMTIVHREGRLRSLATVAQVKARHLIRDIRELPLKDFDLVVSDYEPVTAWAAKLQKKPSVGIGHQYAFLYSIPMPRLNWLSHTILRAFAPTEKSLGLHWHHFDRPILPPIVPSNLQPSSDFGNHILVYLPFEHPAPMLEELSKVDQQFLVYGVPENLPTTKNIQIKAPSTTGFQQDLANAKAVICNSGFELLAEALALGKPILSRPLAAQFEQEANAKALEQLRLAAVVPHIDARNIENWLENLPPPLRIQWPNVAETIASWIAGGCKQSPAKLADSLWRKVIPNPNNGRAAAYQRVSE</sequence>
<proteinExistence type="predicted"/>
<dbReference type="Gene3D" id="3.40.50.2000">
    <property type="entry name" value="Glycogen Phosphorylase B"/>
    <property type="match status" value="1"/>
</dbReference>
<evidence type="ECO:0000313" key="1">
    <source>
        <dbReference type="EMBL" id="MFA0810612.1"/>
    </source>
</evidence>
<accession>A0ABV4NX54</accession>
<evidence type="ECO:0000313" key="2">
    <source>
        <dbReference type="Proteomes" id="UP001569428"/>
    </source>
</evidence>
<dbReference type="Pfam" id="PF13528">
    <property type="entry name" value="Glyco_trans_1_3"/>
    <property type="match status" value="1"/>
</dbReference>
<dbReference type="InterPro" id="IPR005262">
    <property type="entry name" value="MJ1255-like"/>
</dbReference>
<dbReference type="PANTHER" id="PTHR21015:SF22">
    <property type="entry name" value="GLYCOSYLTRANSFERASE"/>
    <property type="match status" value="1"/>
</dbReference>
<dbReference type="GO" id="GO:0016757">
    <property type="term" value="F:glycosyltransferase activity"/>
    <property type="evidence" value="ECO:0007669"/>
    <property type="project" value="UniProtKB-KW"/>
</dbReference>
<dbReference type="EC" id="2.4.-.-" evidence="1"/>
<reference evidence="1 2" key="1">
    <citation type="submission" date="2024-08" db="EMBL/GenBank/DDBJ databases">
        <authorList>
            <person name="Ishaq N."/>
        </authorList>
    </citation>
    <scope>NUCLEOTIDE SEQUENCE [LARGE SCALE GENOMIC DNA]</scope>
    <source>
        <strain evidence="1 2">DSM 18651</strain>
    </source>
</reference>
<dbReference type="Proteomes" id="UP001569428">
    <property type="component" value="Unassembled WGS sequence"/>
</dbReference>
<protein>
    <submittedName>
        <fullName evidence="1">MJ1255/VC2487 family glycosyltransferase</fullName>
        <ecNumber evidence="1">2.4.-.-</ecNumber>
    </submittedName>
</protein>
<dbReference type="SUPFAM" id="SSF53756">
    <property type="entry name" value="UDP-Glycosyltransferase/glycogen phosphorylase"/>
    <property type="match status" value="1"/>
</dbReference>
<organism evidence="1 2">
    <name type="scientific">Microbulbifer epialgicus</name>
    <dbReference type="NCBI Taxonomy" id="393907"/>
    <lineage>
        <taxon>Bacteria</taxon>
        <taxon>Pseudomonadati</taxon>
        <taxon>Pseudomonadota</taxon>
        <taxon>Gammaproteobacteria</taxon>
        <taxon>Cellvibrionales</taxon>
        <taxon>Microbulbiferaceae</taxon>
        <taxon>Microbulbifer</taxon>
    </lineage>
</organism>
<keyword evidence="1" id="KW-0808">Transferase</keyword>
<dbReference type="PANTHER" id="PTHR21015">
    <property type="entry name" value="UDP-N-ACETYLGLUCOSAMINE--N-ACETYLMURAMYL-(PENTAPEPTIDE) PYROPHOSPHORYL-UNDECAPRENOL N-ACETYLGLUCOSAMINE TRANSFERASE 1"/>
    <property type="match status" value="1"/>
</dbReference>
<comment type="caution">
    <text evidence="1">The sequence shown here is derived from an EMBL/GenBank/DDBJ whole genome shotgun (WGS) entry which is preliminary data.</text>
</comment>
<keyword evidence="1" id="KW-0328">Glycosyltransferase</keyword>
<dbReference type="EMBL" id="JBGMEK010000010">
    <property type="protein sequence ID" value="MFA0810612.1"/>
    <property type="molecule type" value="Genomic_DNA"/>
</dbReference>
<gene>
    <name evidence="1" type="ORF">ACCI49_06740</name>
</gene>
<dbReference type="RefSeq" id="WP_371838184.1">
    <property type="nucleotide sequence ID" value="NZ_JBGMEK010000010.1"/>
</dbReference>